<proteinExistence type="predicted"/>
<dbReference type="EMBL" id="BPLR01005403">
    <property type="protein sequence ID" value="GIY02043.1"/>
    <property type="molecule type" value="Genomic_DNA"/>
</dbReference>
<name>A0AAV4Q3S0_CAEEX</name>
<gene>
    <name evidence="1" type="ORF">CEXT_695741</name>
</gene>
<dbReference type="Proteomes" id="UP001054945">
    <property type="component" value="Unassembled WGS sequence"/>
</dbReference>
<reference evidence="1 2" key="1">
    <citation type="submission" date="2021-06" db="EMBL/GenBank/DDBJ databases">
        <title>Caerostris extrusa draft genome.</title>
        <authorList>
            <person name="Kono N."/>
            <person name="Arakawa K."/>
        </authorList>
    </citation>
    <scope>NUCLEOTIDE SEQUENCE [LARGE SCALE GENOMIC DNA]</scope>
</reference>
<accession>A0AAV4Q3S0</accession>
<evidence type="ECO:0000313" key="1">
    <source>
        <dbReference type="EMBL" id="GIY02043.1"/>
    </source>
</evidence>
<organism evidence="1 2">
    <name type="scientific">Caerostris extrusa</name>
    <name type="common">Bark spider</name>
    <name type="synonym">Caerostris bankana</name>
    <dbReference type="NCBI Taxonomy" id="172846"/>
    <lineage>
        <taxon>Eukaryota</taxon>
        <taxon>Metazoa</taxon>
        <taxon>Ecdysozoa</taxon>
        <taxon>Arthropoda</taxon>
        <taxon>Chelicerata</taxon>
        <taxon>Arachnida</taxon>
        <taxon>Araneae</taxon>
        <taxon>Araneomorphae</taxon>
        <taxon>Entelegynae</taxon>
        <taxon>Araneoidea</taxon>
        <taxon>Araneidae</taxon>
        <taxon>Caerostris</taxon>
    </lineage>
</organism>
<sequence length="216" mass="24468">MRWQKESAMKIPPESRCAKALQDSNVCKFPVLLISMAGHSSPKAKREDEIVGIFSAMAEGHCPDEMFYFRKQKRTHPTCFSGSCEDLAIIRALLIARGFGLVGRFHNGGENFGRTQKLPTFAVILIIKKQKKFRTTKIDCCSEKTHSFDKECHKVFRSTNFCPITLKFGPIIPYTSIPLRSCSLGVSVSKWRGGQMPKSVTNLKIRIISRIIRKNR</sequence>
<evidence type="ECO:0000313" key="2">
    <source>
        <dbReference type="Proteomes" id="UP001054945"/>
    </source>
</evidence>
<comment type="caution">
    <text evidence="1">The sequence shown here is derived from an EMBL/GenBank/DDBJ whole genome shotgun (WGS) entry which is preliminary data.</text>
</comment>
<protein>
    <submittedName>
        <fullName evidence="1">Uncharacterized protein</fullName>
    </submittedName>
</protein>
<keyword evidence="2" id="KW-1185">Reference proteome</keyword>
<dbReference type="AlphaFoldDB" id="A0AAV4Q3S0"/>